<dbReference type="RefSeq" id="WP_265283495.1">
    <property type="nucleotide sequence ID" value="NZ_QZCW01000008.1"/>
</dbReference>
<feature type="compositionally biased region" description="Polar residues" evidence="2">
    <location>
        <begin position="1568"/>
        <end position="1578"/>
    </location>
</feature>
<feature type="compositionally biased region" description="Polar residues" evidence="2">
    <location>
        <begin position="1766"/>
        <end position="1782"/>
    </location>
</feature>
<evidence type="ECO:0000259" key="3">
    <source>
        <dbReference type="Pfam" id="PF19078"/>
    </source>
</evidence>
<feature type="region of interest" description="Disordered" evidence="2">
    <location>
        <begin position="1436"/>
        <end position="1457"/>
    </location>
</feature>
<feature type="compositionally biased region" description="Polar residues" evidence="2">
    <location>
        <begin position="1069"/>
        <end position="1086"/>
    </location>
</feature>
<dbReference type="NCBIfam" id="TIGR02059">
    <property type="entry name" value="swm_rep_I"/>
    <property type="match status" value="8"/>
</dbReference>
<sequence>MFGPSAVSSVRIWAEAYRPQDKPYELFTASSSTKVHFRFNEKIWEPSFQLSDCTIPSGTRWSTGRYEKLTRDPNDPKHYWARLEALEGVENGCGRITLNLVNVLDQNGNDGRDVRGNDISNTSRTYSSEGVFTVDTTRPKLERITLDKTRIKVGETARVKFFFSEEVTGASVKAAIDLSQAQAYGTLSDPYSTDGGDTWTAIFTPAANTETAEACKIGLNVSRVKDLLGNTGQAGAAVYSHSYSVDTRGPSLTADAITFSESILTRSKMNMTVTLRFSEPVKGLGLASLRESEGREIGERSTLSGPVASDPDANGYGTVWTVILTAPWNESTNNSENNKITVNLAGVTDRGGNQATGSVESSNTYAIDVKRPTAVITMSDTNPGIGEVATVTLRFSEKVTGLTLDDIAHDQRHSLVGPTLSDLLSSDGGQTWTFKLTPADLSHSRSQADPRSIFLRQGSVTDAAGNPGPKDDTYSPHYTADHSRPVLASSRIAYASAETDSTLDAGETATVTFVFSETVTGFDSSCVMAHTNDAGSTAMIHPDAAGGTLSNPVSTDGGITWTATLTAPTASTTLTDVGLRVDMGRVTDASGNSGEGTAASDFRYTVNTTVSGTRPSATIALADSALTAGESTTVTIAFSERVNGFDATDVDLTDANGTLGPLTANADGRTWTATFTPTANVEDSSNTIRVNLTGVTDAAGNAATGSASSDNYTVDTRSADTTAPQLIGTGIDRPRASGNLLALNFSDQSNMVAALDRLPANGDFTVRVDGVANTVTNVRINEISRNMILTLSTPIAHGQRGVTVAYDDGTPADNQGIQDTAGNCLTSIPTTQVSNITLDATAPELITTGAKGPRVNASTVFLDFHDTSDLNQDDTARPNGSDFTVLVDGQAVTATATRYASGKTLALELNTSVQLGQTVSIAYQDSTPSDESAIRDMADNHLLSFPTTAVRTDIAAPVLITTDEAQRPRVSGDQLVLSFQDTSNLDATNKPAKEAFAVLVDGTAQVVHDVAVNAEAKTVTLTLATAVTQGQSVTVAYDDPTTNDDTHAIQDAAGNDATHFAATEVVNNTPAPADTTAPQLITSGDTTRPRVNGDQLVLSFDDSSDLDADADHKPDTRAFAVLVNGVANAVTNVTVDGHTKTVTLTLSTAVSHGQSVTVAYADPTTDDDANAIQDTAGNDATSFAATAVHNDTPAPADTTAPQLITSGDTTRPRVNGDQLVLSFGNTDNLDADPIYQPESEAFAVLVNGVANAVINVTVGARAKTVTLTLSTAVSHGQSVTVAYADPTTDDDANAIQDAAGNDAANFAATEVVNDTPAPADTTPPQLITSGDTTRPRVNGDQLVLSFDDSSDVDADPDHKPANEAFAVLVDGAENAVTNVTVDGQTKTVTLTLSTALTHGQSVTVAYADPTTDDDANAIQDTAGNDATSFAATAVHNDTPAPADTTAPQLITSGDTTRPRVNGDQLVLSFGNTDNLDADPIYQPESEAFAVLVNGVANAVINVTVGARAKTVTLTLSTAVSHGQSVTVAYADPTTDDDANAIQDAAGNDAANFAATEVVNDTPAPADTTAPQLITSGDTTRPRVNGDQLVLSFGNTDNLDADPIYQPESEAFAVLVNGVANAVTNVTVDARAKTVTLTLAMAVSHGESVTVAYADPTTDDDANAIQDTAGNDAATFAAMAVDNRTPAPQGQTPSAASAPSTLSTLSAPAGPTDKSTQDSDGIPGSAKDQTPGISSPAGTAPVAGDGNGDGIQDNTQAAVHSTRLVLSNPTGASQPADTTSTPVTLVAGSQDGKLDPDNSGARITRLAQEDAPAELPQGMETPLGLLSFEATLATGRSSQTFSLYLDPALGVNGYWTRDSAGNWVNLSSAPYGGKVASEGGRLRLDFEISDGGPFDADGRANGALTAPGAAAQMPLSLVGQAPDAAGGLWF</sequence>
<feature type="domain" description="Bacterial Ig-like" evidence="3">
    <location>
        <begin position="368"/>
        <end position="469"/>
    </location>
</feature>
<feature type="region of interest" description="Disordered" evidence="2">
    <location>
        <begin position="459"/>
        <end position="481"/>
    </location>
</feature>
<feature type="compositionally biased region" description="Polar residues" evidence="2">
    <location>
        <begin position="1726"/>
        <end position="1736"/>
    </location>
</feature>
<dbReference type="InterPro" id="IPR044048">
    <property type="entry name" value="Big_12"/>
</dbReference>
<dbReference type="Proteomes" id="UP001208935">
    <property type="component" value="Unassembled WGS sequence"/>
</dbReference>
<name>A0ABT3KZD9_9BURK</name>
<keyword evidence="1" id="KW-0732">Signal</keyword>
<feature type="domain" description="Bacterial Ig-like" evidence="3">
    <location>
        <begin position="135"/>
        <end position="235"/>
    </location>
</feature>
<gene>
    <name evidence="4" type="ORF">D5039_21950</name>
</gene>
<evidence type="ECO:0000313" key="4">
    <source>
        <dbReference type="EMBL" id="MCW5323706.1"/>
    </source>
</evidence>
<feature type="region of interest" description="Disordered" evidence="2">
    <location>
        <begin position="1561"/>
        <end position="1580"/>
    </location>
</feature>
<evidence type="ECO:0000256" key="1">
    <source>
        <dbReference type="ARBA" id="ARBA00022729"/>
    </source>
</evidence>
<dbReference type="InterPro" id="IPR011801">
    <property type="entry name" value="Swm_rep_I_cyn"/>
</dbReference>
<feature type="compositionally biased region" description="Basic and acidic residues" evidence="2">
    <location>
        <begin position="469"/>
        <end position="481"/>
    </location>
</feature>
<proteinExistence type="predicted"/>
<evidence type="ECO:0000313" key="5">
    <source>
        <dbReference type="Proteomes" id="UP001208935"/>
    </source>
</evidence>
<comment type="caution">
    <text evidence="4">The sequence shown here is derived from an EMBL/GenBank/DDBJ whole genome shotgun (WGS) entry which is preliminary data.</text>
</comment>
<dbReference type="InterPro" id="IPR014755">
    <property type="entry name" value="Cu-Rt/internalin_Ig-like"/>
</dbReference>
<organism evidence="4 5">
    <name type="scientific">Verminephrobacter aporrectodeae subsp. tuberculatae</name>
    <dbReference type="NCBI Taxonomy" id="1110392"/>
    <lineage>
        <taxon>Bacteria</taxon>
        <taxon>Pseudomonadati</taxon>
        <taxon>Pseudomonadota</taxon>
        <taxon>Betaproteobacteria</taxon>
        <taxon>Burkholderiales</taxon>
        <taxon>Comamonadaceae</taxon>
        <taxon>Verminephrobacter</taxon>
    </lineage>
</organism>
<dbReference type="Gene3D" id="2.60.40.1220">
    <property type="match status" value="2"/>
</dbReference>
<feature type="compositionally biased region" description="Low complexity" evidence="2">
    <location>
        <begin position="1684"/>
        <end position="1708"/>
    </location>
</feature>
<reference evidence="5" key="1">
    <citation type="submission" date="2023-07" db="EMBL/GenBank/DDBJ databases">
        <title>Verminephrobacter genomes.</title>
        <authorList>
            <person name="Lund M.B."/>
        </authorList>
    </citation>
    <scope>NUCLEOTIDE SEQUENCE [LARGE SCALE GENOMIC DNA]</scope>
    <source>
        <strain evidence="5">AtM5-05</strain>
    </source>
</reference>
<protein>
    <recommendedName>
        <fullName evidence="3">Bacterial Ig-like domain-containing protein</fullName>
    </recommendedName>
</protein>
<dbReference type="Pfam" id="PF13753">
    <property type="entry name" value="SWM_repeat"/>
    <property type="match status" value="8"/>
</dbReference>
<feature type="domain" description="Bacterial Ig-like" evidence="3">
    <location>
        <begin position="613"/>
        <end position="714"/>
    </location>
</feature>
<feature type="region of interest" description="Disordered" evidence="2">
    <location>
        <begin position="1069"/>
        <end position="1088"/>
    </location>
</feature>
<dbReference type="InterPro" id="IPR053784">
    <property type="entry name" value="Choice_anch_U_dom"/>
</dbReference>
<evidence type="ECO:0000256" key="2">
    <source>
        <dbReference type="SAM" id="MobiDB-lite"/>
    </source>
</evidence>
<dbReference type="Pfam" id="PF19078">
    <property type="entry name" value="Big_12"/>
    <property type="match status" value="5"/>
</dbReference>
<feature type="compositionally biased region" description="Polar residues" evidence="2">
    <location>
        <begin position="1445"/>
        <end position="1455"/>
    </location>
</feature>
<accession>A0ABT3KZD9</accession>
<feature type="domain" description="Bacterial Ig-like" evidence="3">
    <location>
        <begin position="499"/>
        <end position="600"/>
    </location>
</feature>
<feature type="compositionally biased region" description="Low complexity" evidence="2">
    <location>
        <begin position="1314"/>
        <end position="1324"/>
    </location>
</feature>
<keyword evidence="5" id="KW-1185">Reference proteome</keyword>
<feature type="region of interest" description="Disordered" evidence="2">
    <location>
        <begin position="1314"/>
        <end position="1334"/>
    </location>
</feature>
<feature type="region of interest" description="Disordered" evidence="2">
    <location>
        <begin position="1683"/>
        <end position="1752"/>
    </location>
</feature>
<dbReference type="InterPro" id="IPR028059">
    <property type="entry name" value="SWM_rpt"/>
</dbReference>
<feature type="domain" description="Bacterial Ig-like" evidence="3">
    <location>
        <begin position="256"/>
        <end position="365"/>
    </location>
</feature>
<dbReference type="NCBIfam" id="NF041766">
    <property type="entry name" value="choice_anch_U"/>
    <property type="match status" value="1"/>
</dbReference>
<feature type="region of interest" description="Disordered" evidence="2">
    <location>
        <begin position="1766"/>
        <end position="1796"/>
    </location>
</feature>
<dbReference type="EMBL" id="QZCW01000008">
    <property type="protein sequence ID" value="MCW5323706.1"/>
    <property type="molecule type" value="Genomic_DNA"/>
</dbReference>
<feature type="region of interest" description="Disordered" evidence="2">
    <location>
        <begin position="1190"/>
        <end position="1211"/>
    </location>
</feature>
<feature type="compositionally biased region" description="Polar residues" evidence="2">
    <location>
        <begin position="1199"/>
        <end position="1209"/>
    </location>
</feature>